<keyword evidence="1" id="KW-0472">Membrane</keyword>
<dbReference type="InterPro" id="IPR019422">
    <property type="entry name" value="7TM_GPCR_serpentine_rcpt_Srh"/>
</dbReference>
<reference evidence="3" key="2">
    <citation type="submission" date="2020-10" db="UniProtKB">
        <authorList>
            <consortium name="WormBaseParasite"/>
        </authorList>
    </citation>
    <scope>IDENTIFICATION</scope>
</reference>
<dbReference type="AlphaFoldDB" id="A0A7E4W6W7"/>
<dbReference type="Pfam" id="PF10318">
    <property type="entry name" value="7TM_GPCR_Srh"/>
    <property type="match status" value="1"/>
</dbReference>
<name>A0A7E4W6W7_PANRE</name>
<evidence type="ECO:0000256" key="1">
    <source>
        <dbReference type="SAM" id="Phobius"/>
    </source>
</evidence>
<keyword evidence="2" id="KW-1185">Reference proteome</keyword>
<evidence type="ECO:0000313" key="2">
    <source>
        <dbReference type="Proteomes" id="UP000492821"/>
    </source>
</evidence>
<evidence type="ECO:0000313" key="3">
    <source>
        <dbReference type="WBParaSite" id="Pan_g6994.t1"/>
    </source>
</evidence>
<proteinExistence type="predicted"/>
<dbReference type="WBParaSite" id="Pan_g6994.t1">
    <property type="protein sequence ID" value="Pan_g6994.t1"/>
    <property type="gene ID" value="Pan_g6994"/>
</dbReference>
<organism evidence="2 3">
    <name type="scientific">Panagrellus redivivus</name>
    <name type="common">Microworm</name>
    <dbReference type="NCBI Taxonomy" id="6233"/>
    <lineage>
        <taxon>Eukaryota</taxon>
        <taxon>Metazoa</taxon>
        <taxon>Ecdysozoa</taxon>
        <taxon>Nematoda</taxon>
        <taxon>Chromadorea</taxon>
        <taxon>Rhabditida</taxon>
        <taxon>Tylenchina</taxon>
        <taxon>Panagrolaimomorpha</taxon>
        <taxon>Panagrolaimoidea</taxon>
        <taxon>Panagrolaimidae</taxon>
        <taxon>Panagrellus</taxon>
    </lineage>
</organism>
<accession>A0A7E4W6W7</accession>
<feature type="transmembrane region" description="Helical" evidence="1">
    <location>
        <begin position="101"/>
        <end position="125"/>
    </location>
</feature>
<feature type="transmembrane region" description="Helical" evidence="1">
    <location>
        <begin position="137"/>
        <end position="160"/>
    </location>
</feature>
<protein>
    <submittedName>
        <fullName evidence="3">G_PROTEIN_RECEP_F1_2 domain-containing protein</fullName>
    </submittedName>
</protein>
<keyword evidence="1" id="KW-0812">Transmembrane</keyword>
<reference evidence="2" key="1">
    <citation type="journal article" date="2013" name="Genetics">
        <title>The draft genome and transcriptome of Panagrellus redivivus are shaped by the harsh demands of a free-living lifestyle.</title>
        <authorList>
            <person name="Srinivasan J."/>
            <person name="Dillman A.R."/>
            <person name="Macchietto M.G."/>
            <person name="Heikkinen L."/>
            <person name="Lakso M."/>
            <person name="Fracchia K.M."/>
            <person name="Antoshechkin I."/>
            <person name="Mortazavi A."/>
            <person name="Wong G."/>
            <person name="Sternberg P.W."/>
        </authorList>
    </citation>
    <scope>NUCLEOTIDE SEQUENCE [LARGE SCALE GENOMIC DNA]</scope>
    <source>
        <strain evidence="2">MT8872</strain>
    </source>
</reference>
<dbReference type="Proteomes" id="UP000492821">
    <property type="component" value="Unassembled WGS sequence"/>
</dbReference>
<feature type="transmembrane region" description="Helical" evidence="1">
    <location>
        <begin position="58"/>
        <end position="81"/>
    </location>
</feature>
<sequence length="182" mass="20740">MSVFVFTIILYIIRDIFNTSHEDVIAIANEETNGAIAKFYNETTLLCFSKLRTVVDSILIVGTACITLALVFLLIMTTAFVHSLKRIQTTLVSNLSKSLYVSAIIQALLLTTIIFLPITIFAYVILFKGTNVTFANFWVRFGSWHGTVDTLSMLYFIVPYRKFCLSFFRKRDTKVFFIQTPS</sequence>
<keyword evidence="1" id="KW-1133">Transmembrane helix</keyword>